<evidence type="ECO:0000313" key="3">
    <source>
        <dbReference type="Proteomes" id="UP000762676"/>
    </source>
</evidence>
<name>A0AAV4GCA3_9GAST</name>
<comment type="caution">
    <text evidence="2">The sequence shown here is derived from an EMBL/GenBank/DDBJ whole genome shotgun (WGS) entry which is preliminary data.</text>
</comment>
<keyword evidence="3" id="KW-1185">Reference proteome</keyword>
<reference evidence="2 3" key="1">
    <citation type="journal article" date="2021" name="Elife">
        <title>Chloroplast acquisition without the gene transfer in kleptoplastic sea slugs, Plakobranchus ocellatus.</title>
        <authorList>
            <person name="Maeda T."/>
            <person name="Takahashi S."/>
            <person name="Yoshida T."/>
            <person name="Shimamura S."/>
            <person name="Takaki Y."/>
            <person name="Nagai Y."/>
            <person name="Toyoda A."/>
            <person name="Suzuki Y."/>
            <person name="Arimoto A."/>
            <person name="Ishii H."/>
            <person name="Satoh N."/>
            <person name="Nishiyama T."/>
            <person name="Hasebe M."/>
            <person name="Maruyama T."/>
            <person name="Minagawa J."/>
            <person name="Obokata J."/>
            <person name="Shigenobu S."/>
        </authorList>
    </citation>
    <scope>NUCLEOTIDE SEQUENCE [LARGE SCALE GENOMIC DNA]</scope>
</reference>
<gene>
    <name evidence="2" type="ORF">ElyMa_005971800</name>
</gene>
<evidence type="ECO:0000313" key="2">
    <source>
        <dbReference type="EMBL" id="GFR83272.1"/>
    </source>
</evidence>
<proteinExistence type="predicted"/>
<dbReference type="AlphaFoldDB" id="A0AAV4GCA3"/>
<sequence>MPYQDCKKKLHTEKASKNNQGNLTNLLCEFDVELPESMRAISDCLQSTPIQRLSSSTISSIAPPHIKREDTTQKNNQKNRGHSRQHIPKTNTRKPQQQED</sequence>
<organism evidence="2 3">
    <name type="scientific">Elysia marginata</name>
    <dbReference type="NCBI Taxonomy" id="1093978"/>
    <lineage>
        <taxon>Eukaryota</taxon>
        <taxon>Metazoa</taxon>
        <taxon>Spiralia</taxon>
        <taxon>Lophotrochozoa</taxon>
        <taxon>Mollusca</taxon>
        <taxon>Gastropoda</taxon>
        <taxon>Heterobranchia</taxon>
        <taxon>Euthyneura</taxon>
        <taxon>Panpulmonata</taxon>
        <taxon>Sacoglossa</taxon>
        <taxon>Placobranchoidea</taxon>
        <taxon>Plakobranchidae</taxon>
        <taxon>Elysia</taxon>
    </lineage>
</organism>
<feature type="compositionally biased region" description="Polar residues" evidence="1">
    <location>
        <begin position="48"/>
        <end position="60"/>
    </location>
</feature>
<feature type="compositionally biased region" description="Polar residues" evidence="1">
    <location>
        <begin position="88"/>
        <end position="100"/>
    </location>
</feature>
<feature type="compositionally biased region" description="Basic residues" evidence="1">
    <location>
        <begin position="77"/>
        <end position="87"/>
    </location>
</feature>
<feature type="region of interest" description="Disordered" evidence="1">
    <location>
        <begin position="48"/>
        <end position="100"/>
    </location>
</feature>
<protein>
    <submittedName>
        <fullName evidence="2">Uncharacterized protein</fullName>
    </submittedName>
</protein>
<accession>A0AAV4GCA3</accession>
<dbReference type="Proteomes" id="UP000762676">
    <property type="component" value="Unassembled WGS sequence"/>
</dbReference>
<dbReference type="EMBL" id="BMAT01011991">
    <property type="protein sequence ID" value="GFR83272.1"/>
    <property type="molecule type" value="Genomic_DNA"/>
</dbReference>
<evidence type="ECO:0000256" key="1">
    <source>
        <dbReference type="SAM" id="MobiDB-lite"/>
    </source>
</evidence>